<reference evidence="1" key="1">
    <citation type="submission" date="2023-04" db="EMBL/GenBank/DDBJ databases">
        <title>Ambrosiozyma monospora NBRC 10751.</title>
        <authorList>
            <person name="Ichikawa N."/>
            <person name="Sato H."/>
            <person name="Tonouchi N."/>
        </authorList>
    </citation>
    <scope>NUCLEOTIDE SEQUENCE</scope>
    <source>
        <strain evidence="1">NBRC 10751</strain>
    </source>
</reference>
<protein>
    <submittedName>
        <fullName evidence="1">Unnamed protein product</fullName>
    </submittedName>
</protein>
<comment type="caution">
    <text evidence="1">The sequence shown here is derived from an EMBL/GenBank/DDBJ whole genome shotgun (WGS) entry which is preliminary data.</text>
</comment>
<keyword evidence="2" id="KW-1185">Reference proteome</keyword>
<evidence type="ECO:0000313" key="2">
    <source>
        <dbReference type="Proteomes" id="UP001165064"/>
    </source>
</evidence>
<accession>A0ACB5T4A0</accession>
<gene>
    <name evidence="1" type="ORF">Amon02_000457200</name>
</gene>
<dbReference type="EMBL" id="BSXS01003168">
    <property type="protein sequence ID" value="GME80690.1"/>
    <property type="molecule type" value="Genomic_DNA"/>
</dbReference>
<proteinExistence type="predicted"/>
<dbReference type="Proteomes" id="UP001165064">
    <property type="component" value="Unassembled WGS sequence"/>
</dbReference>
<evidence type="ECO:0000313" key="1">
    <source>
        <dbReference type="EMBL" id="GME80690.1"/>
    </source>
</evidence>
<name>A0ACB5T4A0_AMBMO</name>
<organism evidence="1 2">
    <name type="scientific">Ambrosiozyma monospora</name>
    <name type="common">Yeast</name>
    <name type="synonym">Endomycopsis monosporus</name>
    <dbReference type="NCBI Taxonomy" id="43982"/>
    <lineage>
        <taxon>Eukaryota</taxon>
        <taxon>Fungi</taxon>
        <taxon>Dikarya</taxon>
        <taxon>Ascomycota</taxon>
        <taxon>Saccharomycotina</taxon>
        <taxon>Pichiomycetes</taxon>
        <taxon>Pichiales</taxon>
        <taxon>Pichiaceae</taxon>
        <taxon>Ambrosiozyma</taxon>
    </lineage>
</organism>
<sequence>MKRDTDISDIFQITATFSPYVNRSLILCSLSIEPRNGETAMNFDYDSFHEFLDEIFEIGPEVLRAIKDVLYKTHSESLGMLANIARRIDASLEESFCFIFKQFAYVSPQLINFKLDPEYKKWRKVRPQKFQDQYITPFSTVPMIIIMKINLTPLWTQQINVQREPLNATGR</sequence>